<dbReference type="Pfam" id="PF01494">
    <property type="entry name" value="FAD_binding_3"/>
    <property type="match status" value="1"/>
</dbReference>
<reference evidence="5 6" key="1">
    <citation type="submission" date="2022-10" db="EMBL/GenBank/DDBJ databases">
        <title>Chitinophaga nivalis PC15 sp. nov., isolated from Pyeongchang county, South Korea.</title>
        <authorList>
            <person name="Trinh H.N."/>
        </authorList>
    </citation>
    <scope>NUCLEOTIDE SEQUENCE [LARGE SCALE GENOMIC DNA]</scope>
    <source>
        <strain evidence="5 6">PC14</strain>
    </source>
</reference>
<dbReference type="InterPro" id="IPR002938">
    <property type="entry name" value="FAD-bd"/>
</dbReference>
<keyword evidence="5" id="KW-0503">Monooxygenase</keyword>
<evidence type="ECO:0000256" key="3">
    <source>
        <dbReference type="ARBA" id="ARBA00022827"/>
    </source>
</evidence>
<sequence>MNTTPAYQSVQPPFTYDVIISGAGPVGLFLACELALANCSVLILEKVAQPHSPLKELPFGMRGLSTPTIETLYRRGLLQELDIHKRIKKPHNIPTEARQQAGHFAGIVFYQDNIDTSQWKYRLPSETAPVLLSEMAELESVLYCRATALGVDIKRGLPVTDFHQTSDGVTVTSGEQSFSGKWLVGCDGSRSVIRKAGGFEFAGTEPEFTGYSTLVDIANPELLKPGRNVTPTGMYLQSQPGYLIMQDFDGGAFHHAKAPITAEHVQAVLRRISGTDVTINALHIATTWTDRARQATTYQNGRILLAGDAAHIHAPLGGQGLNLGLGDAMNLGWKLAAVIREQAPTDLLDSYYTERYPIGAQVLDWSRAQVAIMQPTPEARAIYAIVRDLIDTRDGATYVAGRVWGVYTHYDWGNDHPLAGHSVPDFELEDGTRIGTLLRDGQGMLLDFNAAASLQTWAGKYADQIKYVSGPAKNQLGLSAVLIRPDGIVAWAADGHPDYSALQQAADRWWVGEEG</sequence>
<dbReference type="PANTHER" id="PTHR43004">
    <property type="entry name" value="TRK SYSTEM POTASSIUM UPTAKE PROTEIN"/>
    <property type="match status" value="1"/>
</dbReference>
<keyword evidence="5" id="KW-0560">Oxidoreductase</keyword>
<evidence type="ECO:0000259" key="4">
    <source>
        <dbReference type="Pfam" id="PF01494"/>
    </source>
</evidence>
<evidence type="ECO:0000313" key="5">
    <source>
        <dbReference type="EMBL" id="MCW3487292.1"/>
    </source>
</evidence>
<dbReference type="InterPro" id="IPR036188">
    <property type="entry name" value="FAD/NAD-bd_sf"/>
</dbReference>
<evidence type="ECO:0000256" key="2">
    <source>
        <dbReference type="ARBA" id="ARBA00022630"/>
    </source>
</evidence>
<dbReference type="Gene3D" id="3.30.70.2450">
    <property type="match status" value="1"/>
</dbReference>
<dbReference type="PRINTS" id="PR00420">
    <property type="entry name" value="RNGMNOXGNASE"/>
</dbReference>
<gene>
    <name evidence="5" type="ORF">OL497_25565</name>
</gene>
<name>A0ABT3ITI6_9BACT</name>
<dbReference type="Gene3D" id="3.40.30.120">
    <property type="match status" value="1"/>
</dbReference>
<evidence type="ECO:0000313" key="6">
    <source>
        <dbReference type="Proteomes" id="UP001207742"/>
    </source>
</evidence>
<dbReference type="GO" id="GO:0004497">
    <property type="term" value="F:monooxygenase activity"/>
    <property type="evidence" value="ECO:0007669"/>
    <property type="project" value="UniProtKB-KW"/>
</dbReference>
<dbReference type="Pfam" id="PF21274">
    <property type="entry name" value="Rng_hyd_C"/>
    <property type="match status" value="1"/>
</dbReference>
<dbReference type="SUPFAM" id="SSF51905">
    <property type="entry name" value="FAD/NAD(P)-binding domain"/>
    <property type="match status" value="1"/>
</dbReference>
<dbReference type="PANTHER" id="PTHR43004:SF19">
    <property type="entry name" value="BINDING MONOOXYGENASE, PUTATIVE (JCVI)-RELATED"/>
    <property type="match status" value="1"/>
</dbReference>
<dbReference type="RefSeq" id="WP_264734102.1">
    <property type="nucleotide sequence ID" value="NZ_JAPDNR010000001.1"/>
</dbReference>
<organism evidence="5 6">
    <name type="scientific">Chitinophaga nivalis</name>
    <dbReference type="NCBI Taxonomy" id="2991709"/>
    <lineage>
        <taxon>Bacteria</taxon>
        <taxon>Pseudomonadati</taxon>
        <taxon>Bacteroidota</taxon>
        <taxon>Chitinophagia</taxon>
        <taxon>Chitinophagales</taxon>
        <taxon>Chitinophagaceae</taxon>
        <taxon>Chitinophaga</taxon>
    </lineage>
</organism>
<dbReference type="Gene3D" id="3.50.50.60">
    <property type="entry name" value="FAD/NAD(P)-binding domain"/>
    <property type="match status" value="1"/>
</dbReference>
<keyword evidence="3" id="KW-0274">FAD</keyword>
<accession>A0ABT3ITI6</accession>
<evidence type="ECO:0000256" key="1">
    <source>
        <dbReference type="ARBA" id="ARBA00001974"/>
    </source>
</evidence>
<protein>
    <submittedName>
        <fullName evidence="5">FAD-dependent monooxygenase</fullName>
    </submittedName>
</protein>
<dbReference type="Proteomes" id="UP001207742">
    <property type="component" value="Unassembled WGS sequence"/>
</dbReference>
<comment type="cofactor">
    <cofactor evidence="1">
        <name>FAD</name>
        <dbReference type="ChEBI" id="CHEBI:57692"/>
    </cofactor>
</comment>
<comment type="caution">
    <text evidence="5">The sequence shown here is derived from an EMBL/GenBank/DDBJ whole genome shotgun (WGS) entry which is preliminary data.</text>
</comment>
<proteinExistence type="predicted"/>
<dbReference type="EMBL" id="JAPDNS010000002">
    <property type="protein sequence ID" value="MCW3487292.1"/>
    <property type="molecule type" value="Genomic_DNA"/>
</dbReference>
<feature type="domain" description="FAD-binding" evidence="4">
    <location>
        <begin position="16"/>
        <end position="366"/>
    </location>
</feature>
<dbReference type="InterPro" id="IPR050641">
    <property type="entry name" value="RIFMO-like"/>
</dbReference>
<keyword evidence="6" id="KW-1185">Reference proteome</keyword>
<keyword evidence="2" id="KW-0285">Flavoprotein</keyword>